<accession>A0A6J6VRQ4</accession>
<dbReference type="AlphaFoldDB" id="A0A6J6VRQ4"/>
<proteinExistence type="predicted"/>
<sequence>MDLALLSIQVQNSNGTPVSGASIVTSHAPDARCSTGESYTIGSTRSDGTIEIAIPFGTWSLGILGRSVVGGPASTYLSPSSTGNSITLVLS</sequence>
<reference evidence="1" key="1">
    <citation type="submission" date="2020-05" db="EMBL/GenBank/DDBJ databases">
        <authorList>
            <person name="Chiriac C."/>
            <person name="Salcher M."/>
            <person name="Ghai R."/>
            <person name="Kavagutti S V."/>
        </authorList>
    </citation>
    <scope>NUCLEOTIDE SEQUENCE</scope>
</reference>
<name>A0A6J6VRQ4_9ZZZZ</name>
<dbReference type="EMBL" id="CAEZZU010000040">
    <property type="protein sequence ID" value="CAB4773653.1"/>
    <property type="molecule type" value="Genomic_DNA"/>
</dbReference>
<protein>
    <submittedName>
        <fullName evidence="1">Unannotated protein</fullName>
    </submittedName>
</protein>
<organism evidence="1">
    <name type="scientific">freshwater metagenome</name>
    <dbReference type="NCBI Taxonomy" id="449393"/>
    <lineage>
        <taxon>unclassified sequences</taxon>
        <taxon>metagenomes</taxon>
        <taxon>ecological metagenomes</taxon>
    </lineage>
</organism>
<gene>
    <name evidence="1" type="ORF">UFOPK2925_00416</name>
</gene>
<evidence type="ECO:0000313" key="1">
    <source>
        <dbReference type="EMBL" id="CAB4773653.1"/>
    </source>
</evidence>